<organism evidence="1">
    <name type="scientific">Triatoma infestans</name>
    <name type="common">Assassin bug</name>
    <dbReference type="NCBI Taxonomy" id="30076"/>
    <lineage>
        <taxon>Eukaryota</taxon>
        <taxon>Metazoa</taxon>
        <taxon>Ecdysozoa</taxon>
        <taxon>Arthropoda</taxon>
        <taxon>Hexapoda</taxon>
        <taxon>Insecta</taxon>
        <taxon>Pterygota</taxon>
        <taxon>Neoptera</taxon>
        <taxon>Paraneoptera</taxon>
        <taxon>Hemiptera</taxon>
        <taxon>Heteroptera</taxon>
        <taxon>Panheteroptera</taxon>
        <taxon>Cimicomorpha</taxon>
        <taxon>Reduviidae</taxon>
        <taxon>Triatominae</taxon>
        <taxon>Triatoma</taxon>
    </lineage>
</organism>
<protein>
    <submittedName>
        <fullName evidence="1">Er membrane protein complex subunit 1 isoform x2</fullName>
    </submittedName>
</protein>
<evidence type="ECO:0000313" key="1">
    <source>
        <dbReference type="EMBL" id="JAS01841.1"/>
    </source>
</evidence>
<reference evidence="1" key="2">
    <citation type="journal article" date="2017" name="J. Med. Entomol.">
        <title>Transcriptome Analysis of the Triatoma infestans (Hemiptera: Reduviidae) Integument.</title>
        <authorList>
            <person name="Calderon-Fernandez G.M."/>
            <person name="Moriconi D.E."/>
            <person name="Dulbecco A.B."/>
            <person name="Juarez M.P."/>
        </authorList>
    </citation>
    <scope>NUCLEOTIDE SEQUENCE</scope>
    <source>
        <strain evidence="1">Int1</strain>
        <tissue evidence="1">Integument</tissue>
    </source>
</reference>
<feature type="non-terminal residue" evidence="1">
    <location>
        <position position="229"/>
    </location>
</feature>
<dbReference type="PANTHER" id="PTHR21573">
    <property type="entry name" value="ER MEMBRANE PROTEIN COMPLEX SUBUNIT 1"/>
    <property type="match status" value="1"/>
</dbReference>
<accession>A0A161MCK6</accession>
<proteinExistence type="predicted"/>
<dbReference type="PANTHER" id="PTHR21573:SF0">
    <property type="entry name" value="ER MEMBRANE PROTEIN COMPLEX SUBUNIT 1"/>
    <property type="match status" value="1"/>
</dbReference>
<dbReference type="GO" id="GO:0072546">
    <property type="term" value="C:EMC complex"/>
    <property type="evidence" value="ECO:0007669"/>
    <property type="project" value="InterPro"/>
</dbReference>
<dbReference type="GO" id="GO:0034975">
    <property type="term" value="P:protein folding in endoplasmic reticulum"/>
    <property type="evidence" value="ECO:0007669"/>
    <property type="project" value="TreeGrafter"/>
</dbReference>
<reference evidence="1" key="1">
    <citation type="submission" date="2016-04" db="EMBL/GenBank/DDBJ databases">
        <authorList>
            <person name="Calderon-Fernandez G.M.Sr."/>
        </authorList>
    </citation>
    <scope>NUCLEOTIDE SEQUENCE</scope>
    <source>
        <strain evidence="1">Int1</strain>
        <tissue evidence="1">Integument</tissue>
    </source>
</reference>
<dbReference type="InterPro" id="IPR026895">
    <property type="entry name" value="EMC1"/>
</dbReference>
<dbReference type="EMBL" id="GEMB01001315">
    <property type="protein sequence ID" value="JAS01841.1"/>
    <property type="molecule type" value="Transcribed_RNA"/>
</dbReference>
<dbReference type="AlphaFoldDB" id="A0A161MCK6"/>
<name>A0A161MCK6_TRIIF</name>
<sequence length="229" mass="25584">MWKLIDLPVSDAEAAIEKEFADKEGGVFGMLTRRLSSQLLQLKSLISTVIGLASSKGIDGKADLVRDTFGLHKIIVAVTKSSKIFGIDNEKGDITWQFYLKDLTYFDVNNREEVPMFLQRTTRHLPYPAIVTLLMRHKVTGETVLFSFNPITGQYSPDTGSEGKFLGCRIIQALLLPKQTEDFISGLLLLTSDNEVIIWPESARHVALQEAHVLYMYNVNVDTGAITGY</sequence>